<name>A0A8S9WQA6_APOLU</name>
<feature type="compositionally biased region" description="Low complexity" evidence="1">
    <location>
        <begin position="11"/>
        <end position="34"/>
    </location>
</feature>
<gene>
    <name evidence="2" type="ORF">GE061_007741</name>
</gene>
<sequence>MGLTFNHRRSSFSPSTSTSLSHMFYTSPSSSSSSIIKRKQPSEKFVRTSSNVATLTPQNRGFLKSLGLTVLV</sequence>
<proteinExistence type="predicted"/>
<dbReference type="AlphaFoldDB" id="A0A8S9WQA6"/>
<dbReference type="EMBL" id="WIXP02000016">
    <property type="protein sequence ID" value="KAF6197996.1"/>
    <property type="molecule type" value="Genomic_DNA"/>
</dbReference>
<evidence type="ECO:0000256" key="1">
    <source>
        <dbReference type="SAM" id="MobiDB-lite"/>
    </source>
</evidence>
<keyword evidence="3" id="KW-1185">Reference proteome</keyword>
<comment type="caution">
    <text evidence="2">The sequence shown here is derived from an EMBL/GenBank/DDBJ whole genome shotgun (WGS) entry which is preliminary data.</text>
</comment>
<organism evidence="2 3">
    <name type="scientific">Apolygus lucorum</name>
    <name type="common">Small green plant bug</name>
    <name type="synonym">Lygocoris lucorum</name>
    <dbReference type="NCBI Taxonomy" id="248454"/>
    <lineage>
        <taxon>Eukaryota</taxon>
        <taxon>Metazoa</taxon>
        <taxon>Ecdysozoa</taxon>
        <taxon>Arthropoda</taxon>
        <taxon>Hexapoda</taxon>
        <taxon>Insecta</taxon>
        <taxon>Pterygota</taxon>
        <taxon>Neoptera</taxon>
        <taxon>Paraneoptera</taxon>
        <taxon>Hemiptera</taxon>
        <taxon>Heteroptera</taxon>
        <taxon>Panheteroptera</taxon>
        <taxon>Cimicomorpha</taxon>
        <taxon>Miridae</taxon>
        <taxon>Mirini</taxon>
        <taxon>Apolygus</taxon>
    </lineage>
</organism>
<reference evidence="2" key="1">
    <citation type="journal article" date="2021" name="Mol. Ecol. Resour.">
        <title>Apolygus lucorum genome provides insights into omnivorousness and mesophyll feeding.</title>
        <authorList>
            <person name="Liu Y."/>
            <person name="Liu H."/>
            <person name="Wang H."/>
            <person name="Huang T."/>
            <person name="Liu B."/>
            <person name="Yang B."/>
            <person name="Yin L."/>
            <person name="Li B."/>
            <person name="Zhang Y."/>
            <person name="Zhang S."/>
            <person name="Jiang F."/>
            <person name="Zhang X."/>
            <person name="Ren Y."/>
            <person name="Wang B."/>
            <person name="Wang S."/>
            <person name="Lu Y."/>
            <person name="Wu K."/>
            <person name="Fan W."/>
            <person name="Wang G."/>
        </authorList>
    </citation>
    <scope>NUCLEOTIDE SEQUENCE</scope>
    <source>
        <strain evidence="2">12Hb</strain>
    </source>
</reference>
<evidence type="ECO:0000313" key="2">
    <source>
        <dbReference type="EMBL" id="KAF6197996.1"/>
    </source>
</evidence>
<dbReference type="Proteomes" id="UP000466442">
    <property type="component" value="Linkage Group LG16"/>
</dbReference>
<protein>
    <submittedName>
        <fullName evidence="2">Uncharacterized protein</fullName>
    </submittedName>
</protein>
<feature type="compositionally biased region" description="Basic residues" evidence="1">
    <location>
        <begin position="1"/>
        <end position="10"/>
    </location>
</feature>
<accession>A0A8S9WQA6</accession>
<evidence type="ECO:0000313" key="3">
    <source>
        <dbReference type="Proteomes" id="UP000466442"/>
    </source>
</evidence>
<feature type="region of interest" description="Disordered" evidence="1">
    <location>
        <begin position="1"/>
        <end position="42"/>
    </location>
</feature>